<dbReference type="PANTHER" id="PTHR31302:SF0">
    <property type="entry name" value="TRANSMEMBRANE PROTEIN WITH METALLOPHOSPHOESTERASE DOMAIN"/>
    <property type="match status" value="1"/>
</dbReference>
<dbReference type="InterPro" id="IPR029052">
    <property type="entry name" value="Metallo-depent_PP-like"/>
</dbReference>
<protein>
    <recommendedName>
        <fullName evidence="1">Calcineurin-like phosphoesterase domain-containing protein</fullName>
    </recommendedName>
</protein>
<evidence type="ECO:0000313" key="2">
    <source>
        <dbReference type="EMBL" id="THF80552.1"/>
    </source>
</evidence>
<dbReference type="InterPro" id="IPR004843">
    <property type="entry name" value="Calcineurin-like_PHP"/>
</dbReference>
<dbReference type="SUPFAM" id="SSF56300">
    <property type="entry name" value="Metallo-dependent phosphatases"/>
    <property type="match status" value="1"/>
</dbReference>
<dbReference type="Proteomes" id="UP000310334">
    <property type="component" value="Unassembled WGS sequence"/>
</dbReference>
<dbReference type="PANTHER" id="PTHR31302">
    <property type="entry name" value="TRANSMEMBRANE PROTEIN WITH METALLOPHOSPHOESTERASE DOMAIN-RELATED"/>
    <property type="match status" value="1"/>
</dbReference>
<dbReference type="GO" id="GO:0016787">
    <property type="term" value="F:hydrolase activity"/>
    <property type="evidence" value="ECO:0007669"/>
    <property type="project" value="InterPro"/>
</dbReference>
<reference evidence="2 3" key="1">
    <citation type="submission" date="2019-04" db="EMBL/GenBank/DDBJ databases">
        <title>Bacillus sediminilitoris sp. nov., isolated from a tidal flat sediment on the East China Sea.</title>
        <authorList>
            <person name="Wei Y."/>
            <person name="Mao H."/>
            <person name="Fang J."/>
        </authorList>
    </citation>
    <scope>NUCLEOTIDE SEQUENCE [LARGE SCALE GENOMIC DNA]</scope>
    <source>
        <strain evidence="2 3">DSL-17</strain>
    </source>
</reference>
<keyword evidence="3" id="KW-1185">Reference proteome</keyword>
<comment type="caution">
    <text evidence="2">The sequence shown here is derived from an EMBL/GenBank/DDBJ whole genome shotgun (WGS) entry which is preliminary data.</text>
</comment>
<accession>A0A4V3WFJ6</accession>
<dbReference type="Gene3D" id="3.60.21.10">
    <property type="match status" value="1"/>
</dbReference>
<evidence type="ECO:0000259" key="1">
    <source>
        <dbReference type="Pfam" id="PF00149"/>
    </source>
</evidence>
<feature type="domain" description="Calcineurin-like phosphoesterase" evidence="1">
    <location>
        <begin position="49"/>
        <end position="252"/>
    </location>
</feature>
<dbReference type="EMBL" id="SSNT01000006">
    <property type="protein sequence ID" value="THF80552.1"/>
    <property type="molecule type" value="Genomic_DNA"/>
</dbReference>
<name>A0A4V3WFJ6_9BACI</name>
<evidence type="ECO:0000313" key="3">
    <source>
        <dbReference type="Proteomes" id="UP000310334"/>
    </source>
</evidence>
<sequence length="327" mass="38150">MRKGWHKFTFGLFLLLFVLIIYTIWDNNRVKVVNQDIVIDNLPDELEGFKVLQVTDLHEKKFGANQERLIELINSIDYDAIIFTGDMLISENSKNYEPFYTLLEGINNKEHALFVPGNTDPSSYEVFQENKLSKVEFMEGMEKRGVKLLESEYTVEKRDASLYFVDFELSILNQKKKVVIPEGANSKEWLLMKHRNQLLDDLSNLYRAIKPDDVLIALNHYPIVDSRIDQIRDDPNQVFREFDLILAGHYHGGQIRLPFVGALFVPEPYYKRSGLFPPQDRVKGLWEYKQTKQYVSTGLGSSQTISFLKFRLFNTPEINVLSLKRNR</sequence>
<dbReference type="AlphaFoldDB" id="A0A4V3WFJ6"/>
<dbReference type="RefSeq" id="WP_136353073.1">
    <property type="nucleotide sequence ID" value="NZ_CP046266.1"/>
</dbReference>
<dbReference type="OrthoDB" id="9780884at2"/>
<dbReference type="Pfam" id="PF00149">
    <property type="entry name" value="Metallophos"/>
    <property type="match status" value="1"/>
</dbReference>
<organism evidence="2 3">
    <name type="scientific">Metabacillus sediminilitoris</name>
    <dbReference type="NCBI Taxonomy" id="2567941"/>
    <lineage>
        <taxon>Bacteria</taxon>
        <taxon>Bacillati</taxon>
        <taxon>Bacillota</taxon>
        <taxon>Bacilli</taxon>
        <taxon>Bacillales</taxon>
        <taxon>Bacillaceae</taxon>
        <taxon>Metabacillus</taxon>
    </lineage>
</organism>
<gene>
    <name evidence="2" type="ORF">E6W99_09120</name>
</gene>
<proteinExistence type="predicted"/>
<dbReference type="InterPro" id="IPR051158">
    <property type="entry name" value="Metallophosphoesterase_sf"/>
</dbReference>